<accession>A0A815KVS7</accession>
<name>A0A815KVS7_9BILA</name>
<gene>
    <name evidence="2" type="ORF">RFH988_LOCUS34845</name>
</gene>
<dbReference type="Proteomes" id="UP000663882">
    <property type="component" value="Unassembled WGS sequence"/>
</dbReference>
<evidence type="ECO:0000256" key="1">
    <source>
        <dbReference type="SAM" id="MobiDB-lite"/>
    </source>
</evidence>
<organism evidence="2 3">
    <name type="scientific">Rotaria sordida</name>
    <dbReference type="NCBI Taxonomy" id="392033"/>
    <lineage>
        <taxon>Eukaryota</taxon>
        <taxon>Metazoa</taxon>
        <taxon>Spiralia</taxon>
        <taxon>Gnathifera</taxon>
        <taxon>Rotifera</taxon>
        <taxon>Eurotatoria</taxon>
        <taxon>Bdelloidea</taxon>
        <taxon>Philodinida</taxon>
        <taxon>Philodinidae</taxon>
        <taxon>Rotaria</taxon>
    </lineage>
</organism>
<evidence type="ECO:0000313" key="3">
    <source>
        <dbReference type="Proteomes" id="UP000663882"/>
    </source>
</evidence>
<dbReference type="OrthoDB" id="9992035at2759"/>
<protein>
    <submittedName>
        <fullName evidence="2">Uncharacterized protein</fullName>
    </submittedName>
</protein>
<dbReference type="AlphaFoldDB" id="A0A815KVS7"/>
<evidence type="ECO:0000313" key="2">
    <source>
        <dbReference type="EMBL" id="CAF1400974.1"/>
    </source>
</evidence>
<proteinExistence type="predicted"/>
<feature type="region of interest" description="Disordered" evidence="1">
    <location>
        <begin position="626"/>
        <end position="651"/>
    </location>
</feature>
<feature type="region of interest" description="Disordered" evidence="1">
    <location>
        <begin position="798"/>
        <end position="817"/>
    </location>
</feature>
<reference evidence="2" key="1">
    <citation type="submission" date="2021-02" db="EMBL/GenBank/DDBJ databases">
        <authorList>
            <person name="Nowell W R."/>
        </authorList>
    </citation>
    <scope>NUCLEOTIDE SEQUENCE</scope>
</reference>
<sequence>MSKRKQSHTYLPMNPSTFINDLWTSHIFLAPNEYAPATIGIHSCLLRCYENEHFGKFFYHGVKMGAQTEDFITQLDDNEKNLSDKSQVDIERCIMIARLREYLKKNKELFQNILNQIQGYLYDFMRENPSVPLPKTDIEFIQQCNEQNQCARTLDQIYRMRRFQYHYDDNIRQSINIINLQTWILSHFQLFYINPHLSIVPDLNKCLENLLSNSFFIIQHPTPSIVTHSPLNKEPVTAKIFCRLLCLLDKEHSAITINDITPYVCRITASNSIEEPPAVYQQSNMNWTTYTIVTALNNQRNFYCADLSEISLRQTSIVSENQKSSKGKAHYSPHIYHIEFRINVTIRFTDGLPSYQHCVIVKSAPFGLVTNTSQTADLFAKVFIQDLKSWKSLTTTILNNNTSSPITTDLTIDDIIYSIRRYFIHTTGIYPKDWVMPYIDRILRAVCSNQCNLIETIGHDLLVKILAQIDYMAEHPVLSLFHHDGLFLSICDSDEIDQILLKTRESYKKSICAIRFGSLSRLLNVKDIGVRVDLVEHLFTNVRHYTFDLLKLPFALGVFIIKIILNEAPQYGNILTTLNRNGENVFVNTSEILQFYDSEKLREFCPHKERYPSIWYCSHNEENNKPNDPNVSPASIHSQNSANITTTSNNADNGMPSNYNFSISKHNFISVIYDSYDFGTSTTEQTLFPYYPSTSSLQLDYPQPQIPSASEQLLNESYSNVPEQFATPQINQTYIHQSPMVIVVTDVNHSIISDEDIVKLISNKLPQYDELFQSSFIYRINVDQTLNVSTPISQMISSNSSPFNNSISHSNNINTNE</sequence>
<feature type="compositionally biased region" description="Polar residues" evidence="1">
    <location>
        <begin position="626"/>
        <end position="637"/>
    </location>
</feature>
<comment type="caution">
    <text evidence="2">The sequence shown here is derived from an EMBL/GenBank/DDBJ whole genome shotgun (WGS) entry which is preliminary data.</text>
</comment>
<feature type="compositionally biased region" description="Low complexity" evidence="1">
    <location>
        <begin position="638"/>
        <end position="651"/>
    </location>
</feature>
<dbReference type="EMBL" id="CAJNOO010005018">
    <property type="protein sequence ID" value="CAF1400974.1"/>
    <property type="molecule type" value="Genomic_DNA"/>
</dbReference>